<protein>
    <submittedName>
        <fullName evidence="2">Uncharacterized protein</fullName>
    </submittedName>
</protein>
<dbReference type="EMBL" id="CP007448">
    <property type="protein sequence ID" value="AHM71946.2"/>
    <property type="molecule type" value="Genomic_DNA"/>
</dbReference>
<feature type="chain" id="PRO_5030886307" evidence="1">
    <location>
        <begin position="24"/>
        <end position="137"/>
    </location>
</feature>
<accession>A0A7U4JZW8</accession>
<dbReference type="AlphaFoldDB" id="A0A7U4JZW8"/>
<name>A0A7U4JZW8_YEREN</name>
<gene>
    <name evidence="2" type="ORF">LC20_00690</name>
</gene>
<keyword evidence="1" id="KW-0732">Signal</keyword>
<organism evidence="2 3">
    <name type="scientific">Yersinia enterocolitica LC20</name>
    <dbReference type="NCBI Taxonomy" id="1443113"/>
    <lineage>
        <taxon>Bacteria</taxon>
        <taxon>Pseudomonadati</taxon>
        <taxon>Pseudomonadota</taxon>
        <taxon>Gammaproteobacteria</taxon>
        <taxon>Enterobacterales</taxon>
        <taxon>Yersiniaceae</taxon>
        <taxon>Yersinia</taxon>
    </lineage>
</organism>
<dbReference type="KEGG" id="yel:LC20_00690"/>
<dbReference type="Proteomes" id="UP000230961">
    <property type="component" value="Chromosome"/>
</dbReference>
<sequence length="137" mass="15031">MSNKNGIIALAVLALGFQSVANAKTTSADILLGKICKATAALSFSKDPKIMKLDAIKGDIAYVHYIRSSDKSKWAIKCRLNGERVEWASNNPDSLGRWRTDADDSVITYSIDGDKLHIQEKYDDNSATSESYKLSSL</sequence>
<feature type="signal peptide" evidence="1">
    <location>
        <begin position="1"/>
        <end position="23"/>
    </location>
</feature>
<evidence type="ECO:0000256" key="1">
    <source>
        <dbReference type="SAM" id="SignalP"/>
    </source>
</evidence>
<evidence type="ECO:0000313" key="3">
    <source>
        <dbReference type="Proteomes" id="UP000230961"/>
    </source>
</evidence>
<reference evidence="2 3" key="1">
    <citation type="submission" date="2017-11" db="EMBL/GenBank/DDBJ databases">
        <title>The complete genome sequence and comparative genome analysis of Yersinia enterocolitica strain LC20.</title>
        <authorList>
            <person name="Shi G."/>
            <person name="Su M."/>
            <person name="Liang J."/>
            <person name="Gu W."/>
            <person name="Xiao Y."/>
            <person name="Zhang Z."/>
            <person name="Qiu H."/>
            <person name="Duan R."/>
            <person name="Zhang Z."/>
            <person name="Li Y."/>
            <person name="Zhang X."/>
            <person name="Ling Y."/>
            <person name="Song L."/>
            <person name="Chen M."/>
            <person name="Zhao Y."/>
            <person name="Wu J."/>
            <person name="Jing H."/>
            <person name="Xiao J."/>
            <person name="Wang X."/>
        </authorList>
    </citation>
    <scope>NUCLEOTIDE SEQUENCE [LARGE SCALE GENOMIC DNA]</scope>
    <source>
        <strain evidence="2 3">LC20</strain>
    </source>
</reference>
<evidence type="ECO:0000313" key="2">
    <source>
        <dbReference type="EMBL" id="AHM71946.2"/>
    </source>
</evidence>
<proteinExistence type="predicted"/>